<dbReference type="KEGG" id="qsa:O6P43_027708"/>
<protein>
    <submittedName>
        <fullName evidence="5">Protein IQ-DOMAIN like</fullName>
    </submittedName>
</protein>
<evidence type="ECO:0000256" key="3">
    <source>
        <dbReference type="ARBA" id="ARBA00024378"/>
    </source>
</evidence>
<evidence type="ECO:0000256" key="1">
    <source>
        <dbReference type="ARBA" id="ARBA00022860"/>
    </source>
</evidence>
<organism evidence="5 6">
    <name type="scientific">Quillaja saponaria</name>
    <name type="common">Soap bark tree</name>
    <dbReference type="NCBI Taxonomy" id="32244"/>
    <lineage>
        <taxon>Eukaryota</taxon>
        <taxon>Viridiplantae</taxon>
        <taxon>Streptophyta</taxon>
        <taxon>Embryophyta</taxon>
        <taxon>Tracheophyta</taxon>
        <taxon>Spermatophyta</taxon>
        <taxon>Magnoliopsida</taxon>
        <taxon>eudicotyledons</taxon>
        <taxon>Gunneridae</taxon>
        <taxon>Pentapetalae</taxon>
        <taxon>rosids</taxon>
        <taxon>fabids</taxon>
        <taxon>Fabales</taxon>
        <taxon>Quillajaceae</taxon>
        <taxon>Quillaja</taxon>
    </lineage>
</organism>
<proteinExistence type="inferred from homology"/>
<dbReference type="PANTHER" id="PTHR32295">
    <property type="entry name" value="IQ-DOMAIN 5-RELATED"/>
    <property type="match status" value="1"/>
</dbReference>
<dbReference type="PROSITE" id="PS50096">
    <property type="entry name" value="IQ"/>
    <property type="match status" value="2"/>
</dbReference>
<keyword evidence="1" id="KW-0112">Calmodulin-binding</keyword>
<gene>
    <name evidence="5" type="ORF">O6P43_027708</name>
</gene>
<dbReference type="EMBL" id="JARAOO010000011">
    <property type="protein sequence ID" value="KAJ7951701.1"/>
    <property type="molecule type" value="Genomic_DNA"/>
</dbReference>
<dbReference type="GO" id="GO:0005516">
    <property type="term" value="F:calmodulin binding"/>
    <property type="evidence" value="ECO:0007669"/>
    <property type="project" value="UniProtKB-KW"/>
</dbReference>
<evidence type="ECO:0000259" key="4">
    <source>
        <dbReference type="Pfam" id="PF13178"/>
    </source>
</evidence>
<dbReference type="SMART" id="SM00015">
    <property type="entry name" value="IQ"/>
    <property type="match status" value="2"/>
</dbReference>
<dbReference type="AlphaFoldDB" id="A0AAD7PDM6"/>
<dbReference type="Gene3D" id="1.20.5.190">
    <property type="match status" value="1"/>
</dbReference>
<dbReference type="Pfam" id="PF13178">
    <property type="entry name" value="DUF4005"/>
    <property type="match status" value="1"/>
</dbReference>
<evidence type="ECO:0000313" key="6">
    <source>
        <dbReference type="Proteomes" id="UP001163823"/>
    </source>
</evidence>
<evidence type="ECO:0000313" key="5">
    <source>
        <dbReference type="EMBL" id="KAJ7951701.1"/>
    </source>
</evidence>
<dbReference type="Proteomes" id="UP001163823">
    <property type="component" value="Chromosome 11"/>
</dbReference>
<keyword evidence="6" id="KW-1185">Reference proteome</keyword>
<comment type="similarity">
    <text evidence="2">Belongs to the IQD family.</text>
</comment>
<name>A0AAD7PDM6_QUISA</name>
<dbReference type="InterPro" id="IPR025064">
    <property type="entry name" value="DUF4005"/>
</dbReference>
<comment type="subunit">
    <text evidence="3">Binds to multiple calmodulin (CaM) in the presence of Ca(2+) and CaM-like proteins.</text>
</comment>
<dbReference type="CDD" id="cd23767">
    <property type="entry name" value="IQCD"/>
    <property type="match status" value="1"/>
</dbReference>
<evidence type="ECO:0000256" key="2">
    <source>
        <dbReference type="ARBA" id="ARBA00024341"/>
    </source>
</evidence>
<comment type="caution">
    <text evidence="5">The sequence shown here is derived from an EMBL/GenBank/DDBJ whole genome shotgun (WGS) entry which is preliminary data.</text>
</comment>
<dbReference type="Pfam" id="PF00612">
    <property type="entry name" value="IQ"/>
    <property type="match status" value="2"/>
</dbReference>
<sequence length="413" mass="46266">MGKASRWLKGLLGMKKQKDHRVDNPSTVVRDCKEKKRWSFGCKSGRNSGGSGHISVVPGIAPVSYSLWLRSYIDETEKDQTKHAIAVAAAASAAADAAVASARAASEVVKLRSRSSGRKTMFFGGREGWAAVKIQTVFRGYLARKALRALKGLVKLQALVRGYLIRKQTAATLHRMQVLVRAQAAARSQMAQRSLRKDNRFQPEIRPRKSIETLDEKRSEFHSKWLSANHESPYTGFDEIKEMDTAYKTRSRSRRFANALSEFGEDMPYPTVSSPLPCLVPGHSPIPDCQLHQDFEWYFTGDECKFSTAQSTPRFSKCIRYNAPGTPAKSVYGDSFFRPYSNSPNYMANTQSSMAKLRSLSAPKQRPEPGPKKQLTLNEIMAARNSISSVRMQRSSHSHVQESWNLVKIEPLC</sequence>
<accession>A0AAD7PDM6</accession>
<feature type="domain" description="DUF4005" evidence="4">
    <location>
        <begin position="308"/>
        <end position="393"/>
    </location>
</feature>
<dbReference type="PANTHER" id="PTHR32295:SF287">
    <property type="entry name" value="PROTEIN IQ-DOMAIN 26"/>
    <property type="match status" value="1"/>
</dbReference>
<reference evidence="5" key="1">
    <citation type="journal article" date="2023" name="Science">
        <title>Elucidation of the pathway for biosynthesis of saponin adjuvants from the soapbark tree.</title>
        <authorList>
            <person name="Reed J."/>
            <person name="Orme A."/>
            <person name="El-Demerdash A."/>
            <person name="Owen C."/>
            <person name="Martin L.B.B."/>
            <person name="Misra R.C."/>
            <person name="Kikuchi S."/>
            <person name="Rejzek M."/>
            <person name="Martin A.C."/>
            <person name="Harkess A."/>
            <person name="Leebens-Mack J."/>
            <person name="Louveau T."/>
            <person name="Stephenson M.J."/>
            <person name="Osbourn A."/>
        </authorList>
    </citation>
    <scope>NUCLEOTIDE SEQUENCE</scope>
    <source>
        <strain evidence="5">S10</strain>
    </source>
</reference>
<dbReference type="InterPro" id="IPR000048">
    <property type="entry name" value="IQ_motif_EF-hand-BS"/>
</dbReference>